<evidence type="ECO:0000313" key="1">
    <source>
        <dbReference type="EMBL" id="KAI9508109.1"/>
    </source>
</evidence>
<evidence type="ECO:0000313" key="2">
    <source>
        <dbReference type="Proteomes" id="UP001207468"/>
    </source>
</evidence>
<feature type="non-terminal residue" evidence="1">
    <location>
        <position position="1"/>
    </location>
</feature>
<dbReference type="EMBL" id="JAGFNK010000101">
    <property type="protein sequence ID" value="KAI9508109.1"/>
    <property type="molecule type" value="Genomic_DNA"/>
</dbReference>
<keyword evidence="2" id="KW-1185">Reference proteome</keyword>
<proteinExistence type="predicted"/>
<comment type="caution">
    <text evidence="1">The sequence shown here is derived from an EMBL/GenBank/DDBJ whole genome shotgun (WGS) entry which is preliminary data.</text>
</comment>
<protein>
    <submittedName>
        <fullName evidence="1">Uncharacterized protein</fullName>
    </submittedName>
</protein>
<gene>
    <name evidence="1" type="ORF">F5148DRAFT_980375</name>
</gene>
<reference evidence="1" key="1">
    <citation type="submission" date="2021-03" db="EMBL/GenBank/DDBJ databases">
        <title>Evolutionary priming and transition to the ectomycorrhizal habit in an iconic lineage of mushroom-forming fungi: is preadaptation a requirement?</title>
        <authorList>
            <consortium name="DOE Joint Genome Institute"/>
            <person name="Looney B.P."/>
            <person name="Miyauchi S."/>
            <person name="Morin E."/>
            <person name="Drula E."/>
            <person name="Courty P.E."/>
            <person name="Chicoki N."/>
            <person name="Fauchery L."/>
            <person name="Kohler A."/>
            <person name="Kuo A."/>
            <person name="LaButti K."/>
            <person name="Pangilinan J."/>
            <person name="Lipzen A."/>
            <person name="Riley R."/>
            <person name="Andreopoulos W."/>
            <person name="He G."/>
            <person name="Johnson J."/>
            <person name="Barry K.W."/>
            <person name="Grigoriev I.V."/>
            <person name="Nagy L."/>
            <person name="Hibbett D."/>
            <person name="Henrissat B."/>
            <person name="Matheny P.B."/>
            <person name="Labbe J."/>
            <person name="Martin A.F."/>
        </authorList>
    </citation>
    <scope>NUCLEOTIDE SEQUENCE</scope>
    <source>
        <strain evidence="1">BPL698</strain>
    </source>
</reference>
<name>A0ACC0UAI9_9AGAM</name>
<organism evidence="1 2">
    <name type="scientific">Russula earlei</name>
    <dbReference type="NCBI Taxonomy" id="71964"/>
    <lineage>
        <taxon>Eukaryota</taxon>
        <taxon>Fungi</taxon>
        <taxon>Dikarya</taxon>
        <taxon>Basidiomycota</taxon>
        <taxon>Agaricomycotina</taxon>
        <taxon>Agaricomycetes</taxon>
        <taxon>Russulales</taxon>
        <taxon>Russulaceae</taxon>
        <taxon>Russula</taxon>
    </lineage>
</organism>
<sequence length="229" mass="26880">QLSNQIKNSLTLILPCWKEAIKELTPTSDENLTVCKMPWDVCTWWNSTYNILRFAYKYWEVANKITSKWSLKLWKYELSEGKWDLVKELQDCLKVLKSLMLVFSSDMPCLTTVIPAMDHMHSELQSMSSNYKKHGPALCMALTLGLNLLDKYNSLMDHSEVYRIAIILHPCYKLQYFKKHEWDEEWIRGAERIICDEFKCTYSNYVILKTLAPHPSKKSKSKVCDTYSV</sequence>
<accession>A0ACC0UAI9</accession>
<dbReference type="Proteomes" id="UP001207468">
    <property type="component" value="Unassembled WGS sequence"/>
</dbReference>